<dbReference type="Proteomes" id="UP001500928">
    <property type="component" value="Unassembled WGS sequence"/>
</dbReference>
<comment type="caution">
    <text evidence="2">The sequence shown here is derived from an EMBL/GenBank/DDBJ whole genome shotgun (WGS) entry which is preliminary data.</text>
</comment>
<evidence type="ECO:0000259" key="1">
    <source>
        <dbReference type="Pfam" id="PF14145"/>
    </source>
</evidence>
<dbReference type="EMBL" id="BAABHO010000004">
    <property type="protein sequence ID" value="GAA4777251.1"/>
    <property type="molecule type" value="Genomic_DNA"/>
</dbReference>
<keyword evidence="3" id="KW-1185">Reference proteome</keyword>
<protein>
    <recommendedName>
        <fullName evidence="1">YrhK domain-containing protein</fullName>
    </recommendedName>
</protein>
<accession>A0ABP9AAL1</accession>
<feature type="domain" description="YrhK" evidence="1">
    <location>
        <begin position="4"/>
        <end position="59"/>
    </location>
</feature>
<dbReference type="InterPro" id="IPR025424">
    <property type="entry name" value="YrhK_domain"/>
</dbReference>
<sequence length="79" mass="8970">MIRRRYEVLSTLNDILIGIWFLVGSILFFSEATTYVGTWFFVVGSVELLIRPGIRLARRVHLQRIPDAAGHPPDAAPDF</sequence>
<name>A0ABP9AAL1_9PSEU</name>
<organism evidence="2 3">
    <name type="scientific">Actinomycetospora chlora</name>
    <dbReference type="NCBI Taxonomy" id="663608"/>
    <lineage>
        <taxon>Bacteria</taxon>
        <taxon>Bacillati</taxon>
        <taxon>Actinomycetota</taxon>
        <taxon>Actinomycetes</taxon>
        <taxon>Pseudonocardiales</taxon>
        <taxon>Pseudonocardiaceae</taxon>
        <taxon>Actinomycetospora</taxon>
    </lineage>
</organism>
<evidence type="ECO:0000313" key="2">
    <source>
        <dbReference type="EMBL" id="GAA4777251.1"/>
    </source>
</evidence>
<dbReference type="Pfam" id="PF14145">
    <property type="entry name" value="YrhK"/>
    <property type="match status" value="1"/>
</dbReference>
<reference evidence="3" key="1">
    <citation type="journal article" date="2019" name="Int. J. Syst. Evol. Microbiol.">
        <title>The Global Catalogue of Microorganisms (GCM) 10K type strain sequencing project: providing services to taxonomists for standard genome sequencing and annotation.</title>
        <authorList>
            <consortium name="The Broad Institute Genomics Platform"/>
            <consortium name="The Broad Institute Genome Sequencing Center for Infectious Disease"/>
            <person name="Wu L."/>
            <person name="Ma J."/>
        </authorList>
    </citation>
    <scope>NUCLEOTIDE SEQUENCE [LARGE SCALE GENOMIC DNA]</scope>
    <source>
        <strain evidence="3">JCM 17979</strain>
    </source>
</reference>
<proteinExistence type="predicted"/>
<evidence type="ECO:0000313" key="3">
    <source>
        <dbReference type="Proteomes" id="UP001500928"/>
    </source>
</evidence>
<gene>
    <name evidence="2" type="ORF">GCM10023200_07610</name>
</gene>